<evidence type="ECO:0000256" key="7">
    <source>
        <dbReference type="PIRSR" id="PIRSR001400-1"/>
    </source>
</evidence>
<keyword evidence="6 9" id="KW-0479">Metal-binding</keyword>
<evidence type="ECO:0000259" key="11">
    <source>
        <dbReference type="SMART" id="SM01193"/>
    </source>
</evidence>
<evidence type="ECO:0000313" key="12">
    <source>
        <dbReference type="EMBL" id="RLE50184.1"/>
    </source>
</evidence>
<dbReference type="CDD" id="cd03313">
    <property type="entry name" value="enolase"/>
    <property type="match status" value="1"/>
</dbReference>
<evidence type="ECO:0000256" key="3">
    <source>
        <dbReference type="ARBA" id="ARBA00022842"/>
    </source>
</evidence>
<feature type="binding site" evidence="6 9">
    <location>
        <position position="246"/>
    </location>
    <ligand>
        <name>Mg(2+)</name>
        <dbReference type="ChEBI" id="CHEBI:18420"/>
    </ligand>
</feature>
<feature type="binding site" evidence="6">
    <location>
        <position position="370"/>
    </location>
    <ligand>
        <name>(2R)-2-phosphoglycerate</name>
        <dbReference type="ChEBI" id="CHEBI:58289"/>
    </ligand>
</feature>
<feature type="binding site" evidence="8">
    <location>
        <position position="167"/>
    </location>
    <ligand>
        <name>substrate</name>
    </ligand>
</feature>
<feature type="binding site" evidence="6">
    <location>
        <position position="341"/>
    </location>
    <ligand>
        <name>(2R)-2-phosphoglycerate</name>
        <dbReference type="ChEBI" id="CHEBI:58289"/>
    </ligand>
</feature>
<feature type="binding site" evidence="8">
    <location>
        <position position="316"/>
    </location>
    <ligand>
        <name>substrate</name>
    </ligand>
</feature>
<dbReference type="GO" id="GO:0005576">
    <property type="term" value="C:extracellular region"/>
    <property type="evidence" value="ECO:0007669"/>
    <property type="project" value="UniProtKB-SubCell"/>
</dbReference>
<dbReference type="GO" id="GO:0000015">
    <property type="term" value="C:phosphopyruvate hydratase complex"/>
    <property type="evidence" value="ECO:0007669"/>
    <property type="project" value="InterPro"/>
</dbReference>
<dbReference type="PIRSF" id="PIRSF001400">
    <property type="entry name" value="Enolase"/>
    <property type="match status" value="1"/>
</dbReference>
<keyword evidence="4 6" id="KW-0324">Glycolysis</keyword>
<comment type="subcellular location">
    <subcellularLocation>
        <location evidence="6">Cytoplasm</location>
    </subcellularLocation>
    <subcellularLocation>
        <location evidence="6">Secreted</location>
    </subcellularLocation>
    <subcellularLocation>
        <location evidence="6">Cell surface</location>
    </subcellularLocation>
    <text evidence="6">Fractions of enolase are present in both the cytoplasm and on the cell surface.</text>
</comment>
<dbReference type="FunFam" id="3.30.390.10:FF:000001">
    <property type="entry name" value="Enolase"/>
    <property type="match status" value="1"/>
</dbReference>
<evidence type="ECO:0000256" key="6">
    <source>
        <dbReference type="HAMAP-Rule" id="MF_00318"/>
    </source>
</evidence>
<dbReference type="EC" id="4.2.1.11" evidence="6"/>
<feature type="binding site" evidence="6">
    <location>
        <position position="371"/>
    </location>
    <ligand>
        <name>(2R)-2-phosphoglycerate</name>
        <dbReference type="ChEBI" id="CHEBI:58289"/>
    </ligand>
</feature>
<dbReference type="SMART" id="SM01193">
    <property type="entry name" value="Enolase_N"/>
    <property type="match status" value="1"/>
</dbReference>
<dbReference type="InterPro" id="IPR036849">
    <property type="entry name" value="Enolase-like_C_sf"/>
</dbReference>
<evidence type="ECO:0000259" key="10">
    <source>
        <dbReference type="SMART" id="SM01192"/>
    </source>
</evidence>
<name>A0A497ES43_9CREN</name>
<comment type="caution">
    <text evidence="12">The sequence shown here is derived from an EMBL/GenBank/DDBJ whole genome shotgun (WGS) entry which is preliminary data.</text>
</comment>
<dbReference type="Gene3D" id="3.30.390.10">
    <property type="entry name" value="Enolase-like, N-terminal domain"/>
    <property type="match status" value="1"/>
</dbReference>
<organism evidence="12 13">
    <name type="scientific">Thermoproteota archaeon</name>
    <dbReference type="NCBI Taxonomy" id="2056631"/>
    <lineage>
        <taxon>Archaea</taxon>
        <taxon>Thermoproteota</taxon>
    </lineage>
</organism>
<dbReference type="PRINTS" id="PR00148">
    <property type="entry name" value="ENOLASE"/>
</dbReference>
<dbReference type="SFLD" id="SFLDS00001">
    <property type="entry name" value="Enolase"/>
    <property type="match status" value="1"/>
</dbReference>
<dbReference type="Gene3D" id="3.20.20.120">
    <property type="entry name" value="Enolase-like C-terminal domain"/>
    <property type="match status" value="1"/>
</dbReference>
<evidence type="ECO:0000256" key="5">
    <source>
        <dbReference type="ARBA" id="ARBA00023239"/>
    </source>
</evidence>
<evidence type="ECO:0000256" key="2">
    <source>
        <dbReference type="ARBA" id="ARBA00009604"/>
    </source>
</evidence>
<dbReference type="AlphaFoldDB" id="A0A497ES43"/>
<evidence type="ECO:0000256" key="9">
    <source>
        <dbReference type="PIRSR" id="PIRSR001400-3"/>
    </source>
</evidence>
<feature type="domain" description="Enolase C-terminal TIM barrel" evidence="10">
    <location>
        <begin position="142"/>
        <end position="429"/>
    </location>
</feature>
<dbReference type="Pfam" id="PF00113">
    <property type="entry name" value="Enolase_C"/>
    <property type="match status" value="1"/>
</dbReference>
<feature type="binding site" evidence="6 9">
    <location>
        <position position="316"/>
    </location>
    <ligand>
        <name>Mg(2+)</name>
        <dbReference type="ChEBI" id="CHEBI:18420"/>
    </ligand>
</feature>
<keyword evidence="6" id="KW-0963">Cytoplasm</keyword>
<feature type="binding site" evidence="8">
    <location>
        <position position="392"/>
    </location>
    <ligand>
        <name>substrate</name>
    </ligand>
</feature>
<feature type="binding site" evidence="8">
    <location>
        <position position="289"/>
    </location>
    <ligand>
        <name>substrate</name>
    </ligand>
</feature>
<dbReference type="InterPro" id="IPR020811">
    <property type="entry name" value="Enolase_N"/>
</dbReference>
<comment type="function">
    <text evidence="6">Catalyzes the reversible conversion of 2-phosphoglycerate (2-PG) into phosphoenolpyruvate (PEP). It is essential for the degradation of carbohydrates via glycolysis.</text>
</comment>
<gene>
    <name evidence="6" type="primary">eno</name>
    <name evidence="12" type="ORF">DRJ31_02210</name>
</gene>
<dbReference type="SUPFAM" id="SSF51604">
    <property type="entry name" value="Enolase C-terminal domain-like"/>
    <property type="match status" value="1"/>
</dbReference>
<feature type="binding site" evidence="8">
    <location>
        <position position="158"/>
    </location>
    <ligand>
        <name>substrate</name>
    </ligand>
</feature>
<dbReference type="PANTHER" id="PTHR11902:SF1">
    <property type="entry name" value="ENOLASE"/>
    <property type="match status" value="1"/>
</dbReference>
<dbReference type="EMBL" id="QMQV01000011">
    <property type="protein sequence ID" value="RLE50184.1"/>
    <property type="molecule type" value="Genomic_DNA"/>
</dbReference>
<feature type="binding site" evidence="8">
    <location>
        <begin position="368"/>
        <end position="371"/>
    </location>
    <ligand>
        <name>substrate</name>
    </ligand>
</feature>
<accession>A0A497ES43</accession>
<dbReference type="SMART" id="SM01192">
    <property type="entry name" value="Enolase_C"/>
    <property type="match status" value="1"/>
</dbReference>
<feature type="active site" description="Proton donor" evidence="6 7">
    <location>
        <position position="210"/>
    </location>
</feature>
<evidence type="ECO:0000313" key="13">
    <source>
        <dbReference type="Proteomes" id="UP000278475"/>
    </source>
</evidence>
<feature type="binding site" evidence="6">
    <location>
        <position position="392"/>
    </location>
    <ligand>
        <name>(2R)-2-phosphoglycerate</name>
        <dbReference type="ChEBI" id="CHEBI:58289"/>
    </ligand>
</feature>
<keyword evidence="6" id="KW-0964">Secreted</keyword>
<dbReference type="InterPro" id="IPR000941">
    <property type="entry name" value="Enolase"/>
</dbReference>
<dbReference type="GO" id="GO:0004634">
    <property type="term" value="F:phosphopyruvate hydratase activity"/>
    <property type="evidence" value="ECO:0007669"/>
    <property type="project" value="UniProtKB-UniRule"/>
</dbReference>
<comment type="catalytic activity">
    <reaction evidence="6">
        <text>(2R)-2-phosphoglycerate = phosphoenolpyruvate + H2O</text>
        <dbReference type="Rhea" id="RHEA:10164"/>
        <dbReference type="ChEBI" id="CHEBI:15377"/>
        <dbReference type="ChEBI" id="CHEBI:58289"/>
        <dbReference type="ChEBI" id="CHEBI:58702"/>
        <dbReference type="EC" id="4.2.1.11"/>
    </reaction>
</comment>
<proteinExistence type="inferred from homology"/>
<comment type="cofactor">
    <cofactor evidence="6">
        <name>Mg(2+)</name>
        <dbReference type="ChEBI" id="CHEBI:18420"/>
    </cofactor>
    <text evidence="6">Binds a second Mg(2+) ion via substrate during catalysis.</text>
</comment>
<dbReference type="PANTHER" id="PTHR11902">
    <property type="entry name" value="ENOLASE"/>
    <property type="match status" value="1"/>
</dbReference>
<dbReference type="SFLD" id="SFLDF00002">
    <property type="entry name" value="enolase"/>
    <property type="match status" value="1"/>
</dbReference>
<dbReference type="SFLD" id="SFLDG00178">
    <property type="entry name" value="enolase"/>
    <property type="match status" value="1"/>
</dbReference>
<protein>
    <recommendedName>
        <fullName evidence="6">Enolase</fullName>
        <ecNumber evidence="6">4.2.1.11</ecNumber>
    </recommendedName>
    <alternativeName>
        <fullName evidence="6">2-phospho-D-glycerate hydro-lyase</fullName>
    </alternativeName>
    <alternativeName>
        <fullName evidence="6">2-phosphoglycerate dehydratase</fullName>
    </alternativeName>
</protein>
<dbReference type="GO" id="GO:0000287">
    <property type="term" value="F:magnesium ion binding"/>
    <property type="evidence" value="ECO:0007669"/>
    <property type="project" value="UniProtKB-UniRule"/>
</dbReference>
<feature type="binding site" evidence="6">
    <location>
        <position position="166"/>
    </location>
    <ligand>
        <name>(2R)-2-phosphoglycerate</name>
        <dbReference type="ChEBI" id="CHEBI:58289"/>
    </ligand>
</feature>
<sequence>MSNGFEITLVKAREILDSRGNPTVEAEVHTLAGGIGRASVPSGASTGAYEALEVRNGDQRRFKGKGVLKAVENVNKIIAPALIGLDSRKQEEVDNTMISLDGTANKSKLGANAILSVSLATAKAAAGTLNKPLYKYLGGDEASTLPVPLMNIINGGKHAGNQLALQEFMIIPVGFKSFNEALRAGVEVYQSLKNVLKKLYGASAINVGDEGGFAPPMKLTEEALQALMKAISDAGYTEDEVMLGLDCAASSFYVNQKEVYLVDGEEKSRDKLFDYYLELISRYPILSIEDPFEENDFQSFSDFTREVGKHVQVVGDDLFVTNINRLKQGVSMKAANALLLKVNQIGTLSEAIAAAKYAFENSYNVIVSHRSGETEDPFIADLAVALNTGQIKTGAPARGERTAKYNQLLRIEEELEAKARYPGKEAFKKRLG</sequence>
<dbReference type="PROSITE" id="PS00164">
    <property type="entry name" value="ENOLASE"/>
    <property type="match status" value="1"/>
</dbReference>
<dbReference type="NCBIfam" id="TIGR01060">
    <property type="entry name" value="eno"/>
    <property type="match status" value="1"/>
</dbReference>
<dbReference type="SUPFAM" id="SSF54826">
    <property type="entry name" value="Enolase N-terminal domain-like"/>
    <property type="match status" value="1"/>
</dbReference>
<feature type="active site" description="Proton acceptor" evidence="6 7">
    <location>
        <position position="341"/>
    </location>
</feature>
<reference evidence="12 13" key="1">
    <citation type="submission" date="2018-06" db="EMBL/GenBank/DDBJ databases">
        <title>Extensive metabolic versatility and redundancy in microbially diverse, dynamic hydrothermal sediments.</title>
        <authorList>
            <person name="Dombrowski N."/>
            <person name="Teske A."/>
            <person name="Baker B.J."/>
        </authorList>
    </citation>
    <scope>NUCLEOTIDE SEQUENCE [LARGE SCALE GENOMIC DNA]</scope>
    <source>
        <strain evidence="12">B66_G16</strain>
    </source>
</reference>
<feature type="binding site" evidence="6 9">
    <location>
        <position position="289"/>
    </location>
    <ligand>
        <name>Mg(2+)</name>
        <dbReference type="ChEBI" id="CHEBI:18420"/>
    </ligand>
</feature>
<comment type="similarity">
    <text evidence="2 6">Belongs to the enolase family.</text>
</comment>
<evidence type="ECO:0000256" key="1">
    <source>
        <dbReference type="ARBA" id="ARBA00005031"/>
    </source>
</evidence>
<comment type="cofactor">
    <cofactor evidence="9">
        <name>Mg(2+)</name>
        <dbReference type="ChEBI" id="CHEBI:18420"/>
    </cofactor>
    <text evidence="9">Mg(2+) is required for catalysis and for stabilizing the dimer.</text>
</comment>
<dbReference type="InterPro" id="IPR020810">
    <property type="entry name" value="Enolase_C"/>
</dbReference>
<keyword evidence="5 6" id="KW-0456">Lyase</keyword>
<feature type="domain" description="Enolase N-terminal" evidence="11">
    <location>
        <begin position="7"/>
        <end position="137"/>
    </location>
</feature>
<comment type="pathway">
    <text evidence="1 6">Carbohydrate degradation; glycolysis; pyruvate from D-glyceraldehyde 3-phosphate: step 4/5.</text>
</comment>
<dbReference type="GO" id="GO:0009986">
    <property type="term" value="C:cell surface"/>
    <property type="evidence" value="ECO:0007669"/>
    <property type="project" value="UniProtKB-SubCell"/>
</dbReference>
<evidence type="ECO:0000256" key="8">
    <source>
        <dbReference type="PIRSR" id="PIRSR001400-2"/>
    </source>
</evidence>
<dbReference type="UniPathway" id="UPA00109">
    <property type="reaction ID" value="UER00187"/>
</dbReference>
<dbReference type="GO" id="GO:0006096">
    <property type="term" value="P:glycolytic process"/>
    <property type="evidence" value="ECO:0007669"/>
    <property type="project" value="UniProtKB-UniRule"/>
</dbReference>
<dbReference type="HAMAP" id="MF_00318">
    <property type="entry name" value="Enolase"/>
    <property type="match status" value="1"/>
</dbReference>
<dbReference type="Proteomes" id="UP000278475">
    <property type="component" value="Unassembled WGS sequence"/>
</dbReference>
<dbReference type="Pfam" id="PF03952">
    <property type="entry name" value="Enolase_N"/>
    <property type="match status" value="1"/>
</dbReference>
<dbReference type="InterPro" id="IPR020809">
    <property type="entry name" value="Enolase_CS"/>
</dbReference>
<keyword evidence="3 6" id="KW-0460">Magnesium</keyword>
<dbReference type="InterPro" id="IPR029017">
    <property type="entry name" value="Enolase-like_N"/>
</dbReference>
<evidence type="ECO:0000256" key="4">
    <source>
        <dbReference type="ARBA" id="ARBA00023152"/>
    </source>
</evidence>